<organism evidence="2 3">
    <name type="scientific">[Mycobacterium] burgundiense</name>
    <dbReference type="NCBI Taxonomy" id="3064286"/>
    <lineage>
        <taxon>Bacteria</taxon>
        <taxon>Bacillati</taxon>
        <taxon>Actinomycetota</taxon>
        <taxon>Actinomycetes</taxon>
        <taxon>Mycobacteriales</taxon>
        <taxon>Mycobacteriaceae</taxon>
        <taxon>Mycolicibacterium</taxon>
    </lineage>
</organism>
<accession>A0ABM9LIU6</accession>
<dbReference type="Pfam" id="PF00561">
    <property type="entry name" value="Abhydrolase_1"/>
    <property type="match status" value="1"/>
</dbReference>
<evidence type="ECO:0000313" key="3">
    <source>
        <dbReference type="Proteomes" id="UP001190465"/>
    </source>
</evidence>
<dbReference type="RefSeq" id="WP_308481740.1">
    <property type="nucleotide sequence ID" value="NZ_OY726397.1"/>
</dbReference>
<dbReference type="PANTHER" id="PTHR43798">
    <property type="entry name" value="MONOACYLGLYCEROL LIPASE"/>
    <property type="match status" value="1"/>
</dbReference>
<name>A0ABM9LIU6_9MYCO</name>
<proteinExistence type="predicted"/>
<dbReference type="GO" id="GO:0016787">
    <property type="term" value="F:hydrolase activity"/>
    <property type="evidence" value="ECO:0007669"/>
    <property type="project" value="UniProtKB-KW"/>
</dbReference>
<keyword evidence="2" id="KW-0378">Hydrolase</keyword>
<protein>
    <submittedName>
        <fullName evidence="2">Alpha/beta fold hydrolase</fullName>
    </submittedName>
</protein>
<dbReference type="PANTHER" id="PTHR43798:SF33">
    <property type="entry name" value="HYDROLASE, PUTATIVE (AFU_ORTHOLOGUE AFUA_2G14860)-RELATED"/>
    <property type="match status" value="1"/>
</dbReference>
<dbReference type="InterPro" id="IPR050266">
    <property type="entry name" value="AB_hydrolase_sf"/>
</dbReference>
<evidence type="ECO:0000313" key="2">
    <source>
        <dbReference type="EMBL" id="CAJ1499789.1"/>
    </source>
</evidence>
<reference evidence="2 3" key="1">
    <citation type="submission" date="2023-08" db="EMBL/GenBank/DDBJ databases">
        <authorList>
            <person name="Folkvardsen B D."/>
            <person name="Norman A."/>
        </authorList>
    </citation>
    <scope>NUCLEOTIDE SEQUENCE [LARGE SCALE GENOMIC DNA]</scope>
    <source>
        <strain evidence="2 3">Mu0053</strain>
    </source>
</reference>
<dbReference type="InterPro" id="IPR029058">
    <property type="entry name" value="AB_hydrolase_fold"/>
</dbReference>
<dbReference type="SUPFAM" id="SSF53474">
    <property type="entry name" value="alpha/beta-Hydrolases"/>
    <property type="match status" value="1"/>
</dbReference>
<keyword evidence="3" id="KW-1185">Reference proteome</keyword>
<dbReference type="InterPro" id="IPR000073">
    <property type="entry name" value="AB_hydrolase_1"/>
</dbReference>
<dbReference type="Proteomes" id="UP001190465">
    <property type="component" value="Chromosome"/>
</dbReference>
<feature type="domain" description="AB hydrolase-1" evidence="1">
    <location>
        <begin position="26"/>
        <end position="116"/>
    </location>
</feature>
<evidence type="ECO:0000259" key="1">
    <source>
        <dbReference type="Pfam" id="PF00561"/>
    </source>
</evidence>
<sequence>MISAFTRNGEVRIHYLDSGGDDRGAPIVFVPGMTDVAEDYRAVLPAFGRRTAVVEVRGHGRSDAPAGGYDLETLSGDVGAVIDALTSGPVHLVTFSRGTAAATWWTLQYPARVRSLSIGDYVPEEIALGPDQAQYLLDGRWRGTPVRERVDEHAMRSTFDSAQARPFWEPLSRLQIPLLAVRSGVEGLIDDDAWARYRTLFPSAELVEFDDSPHDIFRPDRERYPLLVRDHADRADLAY</sequence>
<dbReference type="EMBL" id="OY726397">
    <property type="protein sequence ID" value="CAJ1499789.1"/>
    <property type="molecule type" value="Genomic_DNA"/>
</dbReference>
<dbReference type="Gene3D" id="3.40.50.1820">
    <property type="entry name" value="alpha/beta hydrolase"/>
    <property type="match status" value="1"/>
</dbReference>
<gene>
    <name evidence="2" type="ORF">MU0053_001503</name>
</gene>